<accession>A0ABT7TFG7</accession>
<name>A0ABT7TFG7_9MICO</name>
<dbReference type="EMBL" id="JAUCMM010000004">
    <property type="protein sequence ID" value="MDM7888311.1"/>
    <property type="molecule type" value="Genomic_DNA"/>
</dbReference>
<reference evidence="1 2" key="1">
    <citation type="submission" date="2023-06" db="EMBL/GenBank/DDBJ databases">
        <authorList>
            <person name="Feng G."/>
            <person name="Li J."/>
            <person name="Zhu H."/>
        </authorList>
    </citation>
    <scope>NUCLEOTIDE SEQUENCE [LARGE SCALE GENOMIC DNA]</scope>
    <source>
        <strain evidence="1 2">RHCJP20</strain>
    </source>
</reference>
<dbReference type="RefSeq" id="WP_281264289.1">
    <property type="nucleotide sequence ID" value="NZ_JAUCMM010000004.1"/>
</dbReference>
<evidence type="ECO:0000313" key="1">
    <source>
        <dbReference type="EMBL" id="MDM7888311.1"/>
    </source>
</evidence>
<proteinExistence type="predicted"/>
<protein>
    <submittedName>
        <fullName evidence="1">Uncharacterized protein</fullName>
    </submittedName>
</protein>
<comment type="caution">
    <text evidence="1">The sequence shown here is derived from an EMBL/GenBank/DDBJ whole genome shotgun (WGS) entry which is preliminary data.</text>
</comment>
<sequence>MDIASQLRARWALLQTSRELERLVLLAAQDPASDETAFEVIRRTRWRVRAAEVWDSGEVANIAREELIGALKALHAGTDVGVLSHELIRRTLTELPDEP</sequence>
<gene>
    <name evidence="1" type="ORF">QUG98_07570</name>
</gene>
<keyword evidence="2" id="KW-1185">Reference proteome</keyword>
<organism evidence="1 2">
    <name type="scientific">Curtobacterium subtropicum</name>
    <dbReference type="NCBI Taxonomy" id="3055138"/>
    <lineage>
        <taxon>Bacteria</taxon>
        <taxon>Bacillati</taxon>
        <taxon>Actinomycetota</taxon>
        <taxon>Actinomycetes</taxon>
        <taxon>Micrococcales</taxon>
        <taxon>Microbacteriaceae</taxon>
        <taxon>Curtobacterium</taxon>
    </lineage>
</organism>
<dbReference type="Proteomes" id="UP001235720">
    <property type="component" value="Unassembled WGS sequence"/>
</dbReference>
<evidence type="ECO:0000313" key="2">
    <source>
        <dbReference type="Proteomes" id="UP001235720"/>
    </source>
</evidence>